<accession>A0A6J5FD83</accession>
<evidence type="ECO:0000256" key="1">
    <source>
        <dbReference type="SAM" id="MobiDB-lite"/>
    </source>
</evidence>
<evidence type="ECO:0008006" key="4">
    <source>
        <dbReference type="Google" id="ProtNLM"/>
    </source>
</evidence>
<dbReference type="Pfam" id="PF12482">
    <property type="entry name" value="DUF3701"/>
    <property type="match status" value="1"/>
</dbReference>
<organism evidence="2 3">
    <name type="scientific">Paraburkholderia humisilvae</name>
    <dbReference type="NCBI Taxonomy" id="627669"/>
    <lineage>
        <taxon>Bacteria</taxon>
        <taxon>Pseudomonadati</taxon>
        <taxon>Pseudomonadota</taxon>
        <taxon>Betaproteobacteria</taxon>
        <taxon>Burkholderiales</taxon>
        <taxon>Burkholderiaceae</taxon>
        <taxon>Paraburkholderia</taxon>
    </lineage>
</organism>
<gene>
    <name evidence="2" type="ORF">LMG29542_08608</name>
</gene>
<evidence type="ECO:0000313" key="2">
    <source>
        <dbReference type="EMBL" id="CAB3775226.1"/>
    </source>
</evidence>
<dbReference type="Proteomes" id="UP000494363">
    <property type="component" value="Unassembled WGS sequence"/>
</dbReference>
<proteinExistence type="predicted"/>
<sequence length="246" mass="27111">MRPAVERYLPAALGDGQCARGVLGRIQRKLAALARTAHRDDLATLTRRPSRRRSTPCAPRAPQPQIADDIAQWFTPRAVRVLHAHRITTLAELTVRIPRRRQWWKAVPGLGVASARAIEAFFAAWPALTDKAALVVASQRGDIVPWESLNLPHEVDGSQGTFRAPAASCTLDAANDYGAVQTWLALHGSPATQRTYRKEAERLILWAIVERDRALSSLTKEDAIAYRQSSSSPTVPPKEEAAKVYS</sequence>
<dbReference type="AlphaFoldDB" id="A0A6J5FD83"/>
<feature type="region of interest" description="Disordered" evidence="1">
    <location>
        <begin position="226"/>
        <end position="246"/>
    </location>
</feature>
<dbReference type="EMBL" id="CADIKH010000331">
    <property type="protein sequence ID" value="CAB3775226.1"/>
    <property type="molecule type" value="Genomic_DNA"/>
</dbReference>
<name>A0A6J5FD83_9BURK</name>
<reference evidence="2 3" key="1">
    <citation type="submission" date="2020-04" db="EMBL/GenBank/DDBJ databases">
        <authorList>
            <person name="De Canck E."/>
        </authorList>
    </citation>
    <scope>NUCLEOTIDE SEQUENCE [LARGE SCALE GENOMIC DNA]</scope>
    <source>
        <strain evidence="2 3">LMG 29542</strain>
    </source>
</reference>
<protein>
    <recommendedName>
        <fullName evidence="4">Core-binding (CB) domain-containing protein</fullName>
    </recommendedName>
</protein>
<keyword evidence="3" id="KW-1185">Reference proteome</keyword>
<evidence type="ECO:0000313" key="3">
    <source>
        <dbReference type="Proteomes" id="UP000494363"/>
    </source>
</evidence>
<dbReference type="InterPro" id="IPR022169">
    <property type="entry name" value="DUF3701"/>
</dbReference>
<feature type="compositionally biased region" description="Basic and acidic residues" evidence="1">
    <location>
        <begin position="237"/>
        <end position="246"/>
    </location>
</feature>